<protein>
    <submittedName>
        <fullName evidence="1">Uncharacterized protein</fullName>
    </submittedName>
</protein>
<evidence type="ECO:0000313" key="1">
    <source>
        <dbReference type="EMBL" id="SDP46883.1"/>
    </source>
</evidence>
<accession>A0A1H0SYK7</accession>
<sequence>MKKENVQAHYNFVVNGSFINPGLDGWIINDRLKVTRQTGQWQGQNIGFLHAVNEGTASQTITLAGLPRPTPGQAEYKLFFLYEAIEGAQCTVRIVRSLGGQVEYELLPSLNIETIQQPDSDEPQTAPEFRAFEEMIELDSQETTVTLEFITPENERPGMLRGLRVAFVRLELLLEPLELDSVTIDGIVLPPNEKLRLCLGAQDHDAHQVTLQPVANSIWRETDVSLKIEGVDTDPQSIVTAEPRWGVDQSIDGLWKIGSAGIDEDAEFPHELSVHSQYTAAAYPREAVSGHFRLDIVALQEAAYFPVIDLNQSVELRVRVESHYTRRAMANREVTWTLLGSNQEDDIELCKGLSDSNGECTYTYTPDKAGVIEIVARVDSYYQRAESKHTFLFLALQKDPWLDAILSFDSLNPFIWGGQDAYPCRGDTHTVTLAFPGDHAFAGTDLMLLWSGDDAPEELGVEFSPKRDTWEGIEGAGVTWNMSCENRRNSEFRFRVSCSKLLEASPFQVLKLAHNKLAVGGTRESSRFPVVDGLATLLEIQIMSTVPGVGGVSDIEVDWLYDRGKKTLPTGLEGWCEYPFKPVMEGPFEVNVKAYSHYDRKEVGHRFTGTVLGEDPWNALATVTLNGRPSGQTGLVCIRGADPVELRIKPIGETLVGEKVFLNLVGEVEDLNIHVDPPMECEQVLPEAGMVWDVYSTSAISARFDLHVRHDQLPDYVVPGLLLSPSLEGEGTLTLDENTLNPKNMVYPCVGAFHRLKFVPKPRSPLTSLLVAAKWDDPTGIGLDLTLAPPAGEGRDLVSAGREWSLDASLSTKPGQLGLSLDFPQVALTYPPMLLSLGDNRVGIEGVREASFDPEVGQTVSLELQVKSYYTKVAVQSLAVSFEHGGTQEVVPTDANGWAHFDFTATEAGNAEVIATVPSPFDGDKTHTFHIKVLPLQSAAFVHH</sequence>
<evidence type="ECO:0000313" key="2">
    <source>
        <dbReference type="Proteomes" id="UP000198827"/>
    </source>
</evidence>
<gene>
    <name evidence="1" type="ORF">SAMN04489798_5877</name>
</gene>
<dbReference type="SUPFAM" id="SSF49373">
    <property type="entry name" value="Invasin/intimin cell-adhesion fragments"/>
    <property type="match status" value="1"/>
</dbReference>
<reference evidence="1 2" key="1">
    <citation type="submission" date="2016-10" db="EMBL/GenBank/DDBJ databases">
        <authorList>
            <person name="de Groot N.N."/>
        </authorList>
    </citation>
    <scope>NUCLEOTIDE SEQUENCE [LARGE SCALE GENOMIC DNA]</scope>
    <source>
        <strain evidence="1 2">CECT 7543</strain>
    </source>
</reference>
<dbReference type="Proteomes" id="UP000198827">
    <property type="component" value="Chromosome I"/>
</dbReference>
<organism evidence="1 2">
    <name type="scientific">Pseudomonas arsenicoxydans</name>
    <dbReference type="NCBI Taxonomy" id="702115"/>
    <lineage>
        <taxon>Bacteria</taxon>
        <taxon>Pseudomonadati</taxon>
        <taxon>Pseudomonadota</taxon>
        <taxon>Gammaproteobacteria</taxon>
        <taxon>Pseudomonadales</taxon>
        <taxon>Pseudomonadaceae</taxon>
        <taxon>Pseudomonas</taxon>
    </lineage>
</organism>
<proteinExistence type="predicted"/>
<dbReference type="AlphaFoldDB" id="A0A1H0SYK7"/>
<dbReference type="RefSeq" id="WP_090187512.1">
    <property type="nucleotide sequence ID" value="NZ_LT629705.1"/>
</dbReference>
<name>A0A1H0SYK7_9PSED</name>
<dbReference type="OrthoDB" id="6995304at2"/>
<dbReference type="InterPro" id="IPR008964">
    <property type="entry name" value="Invasin/intimin_cell_adhesion"/>
</dbReference>
<dbReference type="EMBL" id="LT629705">
    <property type="protein sequence ID" value="SDP46883.1"/>
    <property type="molecule type" value="Genomic_DNA"/>
</dbReference>